<dbReference type="InterPro" id="IPR049492">
    <property type="entry name" value="BD-FAE-like_dom"/>
</dbReference>
<keyword evidence="5" id="KW-1185">Reference proteome</keyword>
<name>A0A7Y3RP66_9PROT</name>
<evidence type="ECO:0000256" key="1">
    <source>
        <dbReference type="ARBA" id="ARBA00022801"/>
    </source>
</evidence>
<comment type="caution">
    <text evidence="4">The sequence shown here is derived from an EMBL/GenBank/DDBJ whole genome shotgun (WGS) entry which is preliminary data.</text>
</comment>
<dbReference type="InterPro" id="IPR029058">
    <property type="entry name" value="AB_hydrolase_fold"/>
</dbReference>
<dbReference type="AlphaFoldDB" id="A0A7Y3RP66"/>
<evidence type="ECO:0000259" key="3">
    <source>
        <dbReference type="PROSITE" id="PS50268"/>
    </source>
</evidence>
<feature type="domain" description="Cadherin" evidence="3">
    <location>
        <begin position="41"/>
        <end position="145"/>
    </location>
</feature>
<protein>
    <submittedName>
        <fullName evidence="4">Alpha/beta hydrolase</fullName>
    </submittedName>
</protein>
<keyword evidence="1 4" id="KW-0378">Hydrolase</keyword>
<dbReference type="PROSITE" id="PS51257">
    <property type="entry name" value="PROKAR_LIPOPROTEIN"/>
    <property type="match status" value="1"/>
</dbReference>
<dbReference type="Pfam" id="PF20434">
    <property type="entry name" value="BD-FAE"/>
    <property type="match status" value="1"/>
</dbReference>
<sequence>MRQFRSGALLASAFLFAACSGGGGSDEPEPLRGGNNIAPTVTSADIVNVDENVAGGFYQASATDPEGDTPFSWAVSDQGTDSSFFEITGDGELSFIDAPDFESPRDENADNEYLVELEVRDALGAIRFFSLRVRVQNIDDGDPVRYVDEVFTDTFVTRNVQYGEGKRGSSSVPLFMDVFGPSGDAEVLRPTMILVHGGGFTGGNRQELEEAAESFARRGYTAVTVDYRLLERAPQTEDELTIGAIEAFHDVLAAVRFLQQDFITQEIYGVDGEKVFVFGVSAGAVVAATMATFEDDETFPSQAGRDYLAANGGYEGETNDLGGSVSSEIQGVISLSGAILDADWIDADSKPIYIAHDEFDPIVPCGTSAEGAHNTGLVVVGGCSMIEGYDMRNSTENFRTLIKIGNVGHVSFNAAEFDRIISESGQLFLDRVIEPAP</sequence>
<organism evidence="4 5">
    <name type="scientific">Parvularcula mediterranea</name>
    <dbReference type="NCBI Taxonomy" id="2732508"/>
    <lineage>
        <taxon>Bacteria</taxon>
        <taxon>Pseudomonadati</taxon>
        <taxon>Pseudomonadota</taxon>
        <taxon>Alphaproteobacteria</taxon>
        <taxon>Parvularculales</taxon>
        <taxon>Parvularculaceae</taxon>
        <taxon>Parvularcula</taxon>
    </lineage>
</organism>
<dbReference type="GO" id="GO:0016787">
    <property type="term" value="F:hydrolase activity"/>
    <property type="evidence" value="ECO:0007669"/>
    <property type="project" value="UniProtKB-KW"/>
</dbReference>
<dbReference type="Proteomes" id="UP000536835">
    <property type="component" value="Unassembled WGS sequence"/>
</dbReference>
<feature type="signal peptide" evidence="2">
    <location>
        <begin position="1"/>
        <end position="17"/>
    </location>
</feature>
<feature type="chain" id="PRO_5031291593" evidence="2">
    <location>
        <begin position="18"/>
        <end position="437"/>
    </location>
</feature>
<dbReference type="GO" id="GO:0016020">
    <property type="term" value="C:membrane"/>
    <property type="evidence" value="ECO:0007669"/>
    <property type="project" value="InterPro"/>
</dbReference>
<accession>A0A7Y3RP66</accession>
<reference evidence="4 5" key="1">
    <citation type="submission" date="2020-05" db="EMBL/GenBank/DDBJ databases">
        <title>Parvularcula mediterraneae sp. nov., isolated from polypropylene straw from shallow seawater of the seashore of Laganas in Zakynthos island, Greece.</title>
        <authorList>
            <person name="Szabo I."/>
            <person name="Al-Omari J."/>
            <person name="Rado J."/>
            <person name="Szerdahelyi G.S."/>
        </authorList>
    </citation>
    <scope>NUCLEOTIDE SEQUENCE [LARGE SCALE GENOMIC DNA]</scope>
    <source>
        <strain evidence="4 5">ZS-1/3</strain>
    </source>
</reference>
<dbReference type="PANTHER" id="PTHR48081">
    <property type="entry name" value="AB HYDROLASE SUPERFAMILY PROTEIN C4A8.06C"/>
    <property type="match status" value="1"/>
</dbReference>
<dbReference type="PANTHER" id="PTHR48081:SF6">
    <property type="entry name" value="PEPTIDASE S9 PROLYL OLIGOPEPTIDASE CATALYTIC DOMAIN-CONTAINING PROTEIN"/>
    <property type="match status" value="1"/>
</dbReference>
<dbReference type="SUPFAM" id="SSF53474">
    <property type="entry name" value="alpha/beta-Hydrolases"/>
    <property type="match status" value="1"/>
</dbReference>
<evidence type="ECO:0000313" key="5">
    <source>
        <dbReference type="Proteomes" id="UP000536835"/>
    </source>
</evidence>
<dbReference type="InterPro" id="IPR050300">
    <property type="entry name" value="GDXG_lipolytic_enzyme"/>
</dbReference>
<dbReference type="Gene3D" id="3.40.50.1820">
    <property type="entry name" value="alpha/beta hydrolase"/>
    <property type="match status" value="1"/>
</dbReference>
<evidence type="ECO:0000256" key="2">
    <source>
        <dbReference type="SAM" id="SignalP"/>
    </source>
</evidence>
<dbReference type="GO" id="GO:0005509">
    <property type="term" value="F:calcium ion binding"/>
    <property type="evidence" value="ECO:0007669"/>
    <property type="project" value="InterPro"/>
</dbReference>
<dbReference type="InterPro" id="IPR002126">
    <property type="entry name" value="Cadherin-like_dom"/>
</dbReference>
<gene>
    <name evidence="4" type="ORF">HK107_15260</name>
</gene>
<dbReference type="RefSeq" id="WP_173201347.1">
    <property type="nucleotide sequence ID" value="NZ_JABFCX010000003.1"/>
</dbReference>
<evidence type="ECO:0000313" key="4">
    <source>
        <dbReference type="EMBL" id="NNU17689.1"/>
    </source>
</evidence>
<proteinExistence type="predicted"/>
<dbReference type="GO" id="GO:0007156">
    <property type="term" value="P:homophilic cell adhesion via plasma membrane adhesion molecules"/>
    <property type="evidence" value="ECO:0007669"/>
    <property type="project" value="InterPro"/>
</dbReference>
<dbReference type="PROSITE" id="PS50268">
    <property type="entry name" value="CADHERIN_2"/>
    <property type="match status" value="1"/>
</dbReference>
<keyword evidence="2" id="KW-0732">Signal</keyword>
<dbReference type="EMBL" id="JABFCX010000003">
    <property type="protein sequence ID" value="NNU17689.1"/>
    <property type="molecule type" value="Genomic_DNA"/>
</dbReference>